<feature type="compositionally biased region" description="Pro residues" evidence="5">
    <location>
        <begin position="128"/>
        <end position="159"/>
    </location>
</feature>
<dbReference type="InterPro" id="IPR003245">
    <property type="entry name" value="Phytocyanin_dom"/>
</dbReference>
<evidence type="ECO:0000256" key="3">
    <source>
        <dbReference type="ARBA" id="ARBA00023008"/>
    </source>
</evidence>
<proteinExistence type="predicted"/>
<dbReference type="Proteomes" id="UP000836841">
    <property type="component" value="Chromosome 5"/>
</dbReference>
<dbReference type="SUPFAM" id="SSF49503">
    <property type="entry name" value="Cupredoxins"/>
    <property type="match status" value="1"/>
</dbReference>
<keyword evidence="6" id="KW-0732">Signal</keyword>
<protein>
    <recommendedName>
        <fullName evidence="7">Phytocyanin domain-containing protein</fullName>
    </recommendedName>
</protein>
<dbReference type="PANTHER" id="PTHR33021">
    <property type="entry name" value="BLUE COPPER PROTEIN"/>
    <property type="match status" value="1"/>
</dbReference>
<dbReference type="GO" id="GO:0098552">
    <property type="term" value="C:side of membrane"/>
    <property type="evidence" value="ECO:0007669"/>
    <property type="project" value="UniProtKB-KW"/>
</dbReference>
<evidence type="ECO:0000256" key="5">
    <source>
        <dbReference type="SAM" id="MobiDB-lite"/>
    </source>
</evidence>
<dbReference type="Pfam" id="PF02298">
    <property type="entry name" value="Cu_bind_like"/>
    <property type="match status" value="1"/>
</dbReference>
<feature type="signal peptide" evidence="6">
    <location>
        <begin position="1"/>
        <end position="21"/>
    </location>
</feature>
<organism evidence="8 9">
    <name type="scientific">Thlaspi arvense</name>
    <name type="common">Field penny-cress</name>
    <dbReference type="NCBI Taxonomy" id="13288"/>
    <lineage>
        <taxon>Eukaryota</taxon>
        <taxon>Viridiplantae</taxon>
        <taxon>Streptophyta</taxon>
        <taxon>Embryophyta</taxon>
        <taxon>Tracheophyta</taxon>
        <taxon>Spermatophyta</taxon>
        <taxon>Magnoliopsida</taxon>
        <taxon>eudicotyledons</taxon>
        <taxon>Gunneridae</taxon>
        <taxon>Pentapetalae</taxon>
        <taxon>rosids</taxon>
        <taxon>malvids</taxon>
        <taxon>Brassicales</taxon>
        <taxon>Brassicaceae</taxon>
        <taxon>Thlaspideae</taxon>
        <taxon>Thlaspi</taxon>
    </lineage>
</organism>
<evidence type="ECO:0000259" key="7">
    <source>
        <dbReference type="PROSITE" id="PS51485"/>
    </source>
</evidence>
<dbReference type="FunFam" id="2.60.40.420:FF:000003">
    <property type="entry name" value="Blue copper"/>
    <property type="match status" value="1"/>
</dbReference>
<dbReference type="Gene3D" id="2.60.40.420">
    <property type="entry name" value="Cupredoxins - blue copper proteins"/>
    <property type="match status" value="1"/>
</dbReference>
<dbReference type="EMBL" id="OU466861">
    <property type="protein sequence ID" value="CAH2063415.1"/>
    <property type="molecule type" value="Genomic_DNA"/>
</dbReference>
<dbReference type="PANTHER" id="PTHR33021:SF434">
    <property type="entry name" value="CUPREDOXIN SUPERFAMILY PROTEIN-RELATED"/>
    <property type="match status" value="1"/>
</dbReference>
<gene>
    <name evidence="8" type="ORF">TAV2_LOCUS15615</name>
</gene>
<keyword evidence="3" id="KW-0186">Copper</keyword>
<keyword evidence="1" id="KW-0336">GPI-anchor</keyword>
<feature type="domain" description="Phytocyanin" evidence="7">
    <location>
        <begin position="22"/>
        <end position="120"/>
    </location>
</feature>
<dbReference type="CDD" id="cd04216">
    <property type="entry name" value="Phytocyanin"/>
    <property type="match status" value="1"/>
</dbReference>
<feature type="chain" id="PRO_5043740012" description="Phytocyanin domain-containing protein" evidence="6">
    <location>
        <begin position="22"/>
        <end position="221"/>
    </location>
</feature>
<evidence type="ECO:0000256" key="2">
    <source>
        <dbReference type="ARBA" id="ARBA00022723"/>
    </source>
</evidence>
<dbReference type="PROSITE" id="PS00196">
    <property type="entry name" value="COPPER_BLUE"/>
    <property type="match status" value="1"/>
</dbReference>
<dbReference type="AlphaFoldDB" id="A0AAU9S991"/>
<dbReference type="PROSITE" id="PS51485">
    <property type="entry name" value="PHYTOCYANIN"/>
    <property type="match status" value="1"/>
</dbReference>
<dbReference type="InterPro" id="IPR039391">
    <property type="entry name" value="Phytocyanin-like"/>
</dbReference>
<keyword evidence="9" id="KW-1185">Reference proteome</keyword>
<name>A0AAU9S991_THLAR</name>
<dbReference type="GO" id="GO:0046872">
    <property type="term" value="F:metal ion binding"/>
    <property type="evidence" value="ECO:0007669"/>
    <property type="project" value="UniProtKB-KW"/>
</dbReference>
<evidence type="ECO:0000313" key="8">
    <source>
        <dbReference type="EMBL" id="CAH2063415.1"/>
    </source>
</evidence>
<evidence type="ECO:0000256" key="1">
    <source>
        <dbReference type="ARBA" id="ARBA00022622"/>
    </source>
</evidence>
<keyword evidence="1" id="KW-0472">Membrane</keyword>
<keyword evidence="2" id="KW-0479">Metal-binding</keyword>
<dbReference type="InterPro" id="IPR028871">
    <property type="entry name" value="BlueCu_1_BS"/>
</dbReference>
<evidence type="ECO:0000313" key="9">
    <source>
        <dbReference type="Proteomes" id="UP000836841"/>
    </source>
</evidence>
<reference evidence="8 9" key="1">
    <citation type="submission" date="2022-03" db="EMBL/GenBank/DDBJ databases">
        <authorList>
            <person name="Nunn A."/>
            <person name="Chopra R."/>
            <person name="Nunn A."/>
            <person name="Contreras Garrido A."/>
        </authorList>
    </citation>
    <scope>NUCLEOTIDE SEQUENCE [LARGE SCALE GENOMIC DNA]</scope>
</reference>
<dbReference type="GO" id="GO:0009055">
    <property type="term" value="F:electron transfer activity"/>
    <property type="evidence" value="ECO:0007669"/>
    <property type="project" value="InterPro"/>
</dbReference>
<keyword evidence="4" id="KW-0325">Glycoprotein</keyword>
<dbReference type="InterPro" id="IPR008972">
    <property type="entry name" value="Cupredoxin"/>
</dbReference>
<dbReference type="GO" id="GO:0005886">
    <property type="term" value="C:plasma membrane"/>
    <property type="evidence" value="ECO:0007669"/>
    <property type="project" value="TreeGrafter"/>
</dbReference>
<keyword evidence="1" id="KW-0449">Lipoprotein</keyword>
<evidence type="ECO:0000256" key="6">
    <source>
        <dbReference type="SAM" id="SignalP"/>
    </source>
</evidence>
<sequence length="221" mass="22403">MGSTAAVALLLLLTAVPAVFAVTFRVGDTAGWTSGIDYTDWVTGKTFRVGDTLEFQYGLSHSLSVVDKAGYDSCDASGATQSFSNGDTKIDLTTVGTKYFLCPSPGHCLSGMKLAVPVLAAASSPSTPSSPPSPPSTPSTPPSPPTPSPAKTGPPPSASPPANGTPESKPPTPSYASPPANGTPESEPIASPPPPNAASKGVMSYGMIGITTMLLMYRVMS</sequence>
<accession>A0AAU9S991</accession>
<evidence type="ECO:0000256" key="4">
    <source>
        <dbReference type="ARBA" id="ARBA00023180"/>
    </source>
</evidence>
<feature type="region of interest" description="Disordered" evidence="5">
    <location>
        <begin position="122"/>
        <end position="200"/>
    </location>
</feature>